<dbReference type="Pfam" id="PF00364">
    <property type="entry name" value="Biotin_lipoyl"/>
    <property type="match status" value="1"/>
</dbReference>
<dbReference type="InterPro" id="IPR000089">
    <property type="entry name" value="Biotin_lipoyl"/>
</dbReference>
<keyword evidence="1" id="KW-0092">Biotin</keyword>
<dbReference type="Gene3D" id="2.40.50.100">
    <property type="match status" value="1"/>
</dbReference>
<dbReference type="RefSeq" id="WP_215760125.1">
    <property type="nucleotide sequence ID" value="NZ_JAHKBE010000030.1"/>
</dbReference>
<comment type="caution">
    <text evidence="3">The sequence shown here is derived from an EMBL/GenBank/DDBJ whole genome shotgun (WGS) entry which is preliminary data.</text>
</comment>
<evidence type="ECO:0000259" key="2">
    <source>
        <dbReference type="PROSITE" id="PS50968"/>
    </source>
</evidence>
<evidence type="ECO:0000256" key="1">
    <source>
        <dbReference type="ARBA" id="ARBA00023267"/>
    </source>
</evidence>
<dbReference type="PANTHER" id="PTHR45266">
    <property type="entry name" value="OXALOACETATE DECARBOXYLASE ALPHA CHAIN"/>
    <property type="match status" value="1"/>
</dbReference>
<name>A0ABV1FRN2_9BACT</name>
<keyword evidence="4" id="KW-1185">Reference proteome</keyword>
<dbReference type="InterPro" id="IPR001882">
    <property type="entry name" value="Biotin_BS"/>
</dbReference>
<dbReference type="Proteomes" id="UP001487296">
    <property type="component" value="Unassembled WGS sequence"/>
</dbReference>
<feature type="domain" description="Lipoyl-binding" evidence="2">
    <location>
        <begin position="68"/>
        <end position="143"/>
    </location>
</feature>
<dbReference type="InterPro" id="IPR011053">
    <property type="entry name" value="Single_hybrid_motif"/>
</dbReference>
<evidence type="ECO:0000313" key="3">
    <source>
        <dbReference type="EMBL" id="MEQ2487079.1"/>
    </source>
</evidence>
<dbReference type="CDD" id="cd06850">
    <property type="entry name" value="biotinyl_domain"/>
    <property type="match status" value="1"/>
</dbReference>
<dbReference type="SUPFAM" id="SSF51230">
    <property type="entry name" value="Single hybrid motif"/>
    <property type="match status" value="1"/>
</dbReference>
<evidence type="ECO:0000313" key="4">
    <source>
        <dbReference type="Proteomes" id="UP001487296"/>
    </source>
</evidence>
<gene>
    <name evidence="3" type="ORF">AAAT34_08425</name>
</gene>
<dbReference type="PROSITE" id="PS50968">
    <property type="entry name" value="BIOTINYL_LIPOYL"/>
    <property type="match status" value="1"/>
</dbReference>
<protein>
    <submittedName>
        <fullName evidence="3">Biotin/lipoyl-containing protein</fullName>
    </submittedName>
</protein>
<reference evidence="3 4" key="1">
    <citation type="submission" date="2024-04" db="EMBL/GenBank/DDBJ databases">
        <title>Human intestinal bacterial collection.</title>
        <authorList>
            <person name="Pauvert C."/>
            <person name="Hitch T.C.A."/>
            <person name="Clavel T."/>
        </authorList>
    </citation>
    <scope>NUCLEOTIDE SEQUENCE [LARGE SCALE GENOMIC DNA]</scope>
    <source>
        <strain evidence="3 4">CLA-AA-H145</strain>
    </source>
</reference>
<dbReference type="PROSITE" id="PS00188">
    <property type="entry name" value="BIOTIN"/>
    <property type="match status" value="1"/>
</dbReference>
<dbReference type="PANTHER" id="PTHR45266:SF3">
    <property type="entry name" value="OXALOACETATE DECARBOXYLASE ALPHA CHAIN"/>
    <property type="match status" value="1"/>
</dbReference>
<proteinExistence type="predicted"/>
<dbReference type="EMBL" id="JBBNFP010000031">
    <property type="protein sequence ID" value="MEQ2487079.1"/>
    <property type="molecule type" value="Genomic_DNA"/>
</dbReference>
<dbReference type="InterPro" id="IPR050709">
    <property type="entry name" value="Biotin_Carboxyl_Carrier/Decarb"/>
</dbReference>
<sequence>MKEFKYTIDGKEYNVEIGDINEETYVASVKVNGEAYEVGMEKPTEPEKKKVELGKPVAESNEESAAPATNANVANATKAPLPGTITAINVNVGDEVKAGDAVLVLEAMKMANNIEAEKSGKIAAICVKIGQSVLEDDALFVIE</sequence>
<accession>A0ABV1FRN2</accession>
<organism evidence="3 4">
    <name type="scientific">Hallella faecis</name>
    <dbReference type="NCBI Taxonomy" id="2841596"/>
    <lineage>
        <taxon>Bacteria</taxon>
        <taxon>Pseudomonadati</taxon>
        <taxon>Bacteroidota</taxon>
        <taxon>Bacteroidia</taxon>
        <taxon>Bacteroidales</taxon>
        <taxon>Prevotellaceae</taxon>
        <taxon>Hallella</taxon>
    </lineage>
</organism>